<evidence type="ECO:0000256" key="15">
    <source>
        <dbReference type="ARBA" id="ARBA00049902"/>
    </source>
</evidence>
<keyword evidence="18" id="KW-1185">Reference proteome</keyword>
<evidence type="ECO:0000313" key="18">
    <source>
        <dbReference type="Proteomes" id="UP001623592"/>
    </source>
</evidence>
<comment type="catalytic activity">
    <reaction evidence="15">
        <text>[GlcNAc-(1-&gt;4)-Mur2Ac(oyl-L-Ala-gamma-D-Glu-L-Lys-D-Ala-D-Ala)](n)-di-trans,octa-cis-undecaprenyl diphosphate + beta-D-GlcNAc-(1-&gt;4)-Mur2Ac(oyl-L-Ala-gamma-D-Glu-L-Lys-D-Ala-D-Ala)-di-trans,octa-cis-undecaprenyl diphosphate = [GlcNAc-(1-&gt;4)-Mur2Ac(oyl-L-Ala-gamma-D-Glu-L-Lys-D-Ala-D-Ala)](n+1)-di-trans,octa-cis-undecaprenyl diphosphate + di-trans,octa-cis-undecaprenyl diphosphate + H(+)</text>
        <dbReference type="Rhea" id="RHEA:23708"/>
        <dbReference type="Rhea" id="RHEA-COMP:9602"/>
        <dbReference type="Rhea" id="RHEA-COMP:9603"/>
        <dbReference type="ChEBI" id="CHEBI:15378"/>
        <dbReference type="ChEBI" id="CHEBI:58405"/>
        <dbReference type="ChEBI" id="CHEBI:60033"/>
        <dbReference type="ChEBI" id="CHEBI:78435"/>
        <dbReference type="EC" id="2.4.99.28"/>
    </reaction>
</comment>
<keyword evidence="3" id="KW-1003">Cell membrane</keyword>
<dbReference type="Pfam" id="PF00912">
    <property type="entry name" value="Transgly"/>
    <property type="match status" value="1"/>
</dbReference>
<evidence type="ECO:0000256" key="4">
    <source>
        <dbReference type="ARBA" id="ARBA00022676"/>
    </source>
</evidence>
<dbReference type="InterPro" id="IPR023346">
    <property type="entry name" value="Lysozyme-like_dom_sf"/>
</dbReference>
<dbReference type="Gene3D" id="1.10.3810.10">
    <property type="entry name" value="Biosynthetic peptidoglycan transglycosylase-like"/>
    <property type="match status" value="1"/>
</dbReference>
<evidence type="ECO:0000256" key="13">
    <source>
        <dbReference type="ARBA" id="ARBA00023316"/>
    </source>
</evidence>
<dbReference type="EC" id="2.4.99.28" evidence="14"/>
<keyword evidence="8" id="KW-0735">Signal-anchor</keyword>
<evidence type="ECO:0000256" key="6">
    <source>
        <dbReference type="ARBA" id="ARBA00022692"/>
    </source>
</evidence>
<evidence type="ECO:0000256" key="8">
    <source>
        <dbReference type="ARBA" id="ARBA00022968"/>
    </source>
</evidence>
<dbReference type="InterPro" id="IPR001264">
    <property type="entry name" value="Glyco_trans_51"/>
</dbReference>
<keyword evidence="9" id="KW-0573">Peptidoglycan synthesis</keyword>
<keyword evidence="11" id="KW-0472">Membrane</keyword>
<reference evidence="17 18" key="1">
    <citation type="submission" date="2024-11" db="EMBL/GenBank/DDBJ databases">
        <authorList>
            <person name="Heng Y.C."/>
            <person name="Lim A.C.H."/>
            <person name="Lee J.K.Y."/>
            <person name="Kittelmann S."/>
        </authorList>
    </citation>
    <scope>NUCLEOTIDE SEQUENCE [LARGE SCALE GENOMIC DNA]</scope>
    <source>
        <strain evidence="17 18">WILCCON 0114</strain>
    </source>
</reference>
<keyword evidence="12" id="KW-0046">Antibiotic resistance</keyword>
<dbReference type="EMBL" id="JBJIAA010000020">
    <property type="protein sequence ID" value="MFL0252742.1"/>
    <property type="molecule type" value="Genomic_DNA"/>
</dbReference>
<dbReference type="InterPro" id="IPR036950">
    <property type="entry name" value="PBP_transglycosylase"/>
</dbReference>
<dbReference type="InterPro" id="IPR050396">
    <property type="entry name" value="Glycosyltr_51/Transpeptidase"/>
</dbReference>
<comment type="caution">
    <text evidence="17">The sequence shown here is derived from an EMBL/GenBank/DDBJ whole genome shotgun (WGS) entry which is preliminary data.</text>
</comment>
<dbReference type="SUPFAM" id="SSF53955">
    <property type="entry name" value="Lysozyme-like"/>
    <property type="match status" value="1"/>
</dbReference>
<protein>
    <recommendedName>
        <fullName evidence="2">Penicillin-binding protein 1A</fullName>
        <ecNumber evidence="14">2.4.99.28</ecNumber>
    </recommendedName>
</protein>
<evidence type="ECO:0000256" key="1">
    <source>
        <dbReference type="ARBA" id="ARBA00004401"/>
    </source>
</evidence>
<evidence type="ECO:0000256" key="5">
    <source>
        <dbReference type="ARBA" id="ARBA00022679"/>
    </source>
</evidence>
<keyword evidence="4 17" id="KW-0328">Glycosyltransferase</keyword>
<comment type="subcellular location">
    <subcellularLocation>
        <location evidence="1">Cell membrane</location>
        <topology evidence="1">Single-pass type II membrane protein</topology>
    </subcellularLocation>
</comment>
<evidence type="ECO:0000256" key="2">
    <source>
        <dbReference type="ARBA" id="ARBA00018638"/>
    </source>
</evidence>
<dbReference type="GO" id="GO:0016757">
    <property type="term" value="F:glycosyltransferase activity"/>
    <property type="evidence" value="ECO:0007669"/>
    <property type="project" value="UniProtKB-KW"/>
</dbReference>
<name>A0ABW8TLL1_9CLOT</name>
<organism evidence="17 18">
    <name type="scientific">Clostridium neuense</name>
    <dbReference type="NCBI Taxonomy" id="1728934"/>
    <lineage>
        <taxon>Bacteria</taxon>
        <taxon>Bacillati</taxon>
        <taxon>Bacillota</taxon>
        <taxon>Clostridia</taxon>
        <taxon>Eubacteriales</taxon>
        <taxon>Clostridiaceae</taxon>
        <taxon>Clostridium</taxon>
    </lineage>
</organism>
<dbReference type="PANTHER" id="PTHR32282">
    <property type="entry name" value="BINDING PROTEIN TRANSPEPTIDASE, PUTATIVE-RELATED"/>
    <property type="match status" value="1"/>
</dbReference>
<keyword evidence="13" id="KW-0961">Cell wall biogenesis/degradation</keyword>
<evidence type="ECO:0000256" key="10">
    <source>
        <dbReference type="ARBA" id="ARBA00022989"/>
    </source>
</evidence>
<keyword evidence="7" id="KW-0133">Cell shape</keyword>
<evidence type="ECO:0000256" key="9">
    <source>
        <dbReference type="ARBA" id="ARBA00022984"/>
    </source>
</evidence>
<evidence type="ECO:0000256" key="14">
    <source>
        <dbReference type="ARBA" id="ARBA00044770"/>
    </source>
</evidence>
<evidence type="ECO:0000256" key="12">
    <source>
        <dbReference type="ARBA" id="ARBA00023251"/>
    </source>
</evidence>
<dbReference type="Proteomes" id="UP001623592">
    <property type="component" value="Unassembled WGS sequence"/>
</dbReference>
<sequence length="199" mass="23039">MNNNLINQISRRVPNYTNINDIPNNLKNAVVATEDRRFYQHGAFDFISIGRALITDIKEGKFKEGGSTITQQLAKNLFLSNDKTIKRKFKEIFFTMELERRYTKDQILEMYLNVIYYGSNVYGVENASERYFNKSLKKLSLSECSMLAGIPQAPNDYNPEKHIDKAKKRQKIVLNAMVKSGFINKKVQENAWNKSLVIN</sequence>
<keyword evidence="5 17" id="KW-0808">Transferase</keyword>
<dbReference type="PANTHER" id="PTHR32282:SF11">
    <property type="entry name" value="PENICILLIN-BINDING PROTEIN 1B"/>
    <property type="match status" value="1"/>
</dbReference>
<evidence type="ECO:0000259" key="16">
    <source>
        <dbReference type="Pfam" id="PF00912"/>
    </source>
</evidence>
<proteinExistence type="predicted"/>
<keyword evidence="6" id="KW-0812">Transmembrane</keyword>
<accession>A0ABW8TLL1</accession>
<keyword evidence="10" id="KW-1133">Transmembrane helix</keyword>
<evidence type="ECO:0000313" key="17">
    <source>
        <dbReference type="EMBL" id="MFL0252742.1"/>
    </source>
</evidence>
<gene>
    <name evidence="17" type="ORF">ACJDT4_20200</name>
</gene>
<feature type="domain" description="Glycosyl transferase family 51" evidence="16">
    <location>
        <begin position="3"/>
        <end position="177"/>
    </location>
</feature>
<evidence type="ECO:0000256" key="3">
    <source>
        <dbReference type="ARBA" id="ARBA00022475"/>
    </source>
</evidence>
<evidence type="ECO:0000256" key="11">
    <source>
        <dbReference type="ARBA" id="ARBA00023136"/>
    </source>
</evidence>
<evidence type="ECO:0000256" key="7">
    <source>
        <dbReference type="ARBA" id="ARBA00022960"/>
    </source>
</evidence>